<dbReference type="InterPro" id="IPR027393">
    <property type="entry name" value="Virus_scaffolding_prot_C"/>
</dbReference>
<sequence>MEQIISVNEKRDFLKWFLNRFHLKSRECVWLLNYCISDDHLLSLFRFVDNIHGCTRSMVISEKSVSDKAFEYHKRHVTTDDPEKAFHDIRLNQEEPIFVQVNFSSPYRTPEYVGVLEDNPFCHKTVHDRFGEEADKIILKAEEKYLRETLNKEIDKALDEGDKETFEKLTNKLKMLNILD</sequence>
<dbReference type="AlphaFoldDB" id="A0A4R2P9B5"/>
<dbReference type="InterPro" id="IPR014957">
    <property type="entry name" value="IDEAL_dom"/>
</dbReference>
<dbReference type="SMART" id="SM00914">
    <property type="entry name" value="IDEAL"/>
    <property type="match status" value="1"/>
</dbReference>
<dbReference type="InterPro" id="IPR014963">
    <property type="entry name" value="UPF0302_N"/>
</dbReference>
<evidence type="ECO:0000313" key="4">
    <source>
        <dbReference type="Proteomes" id="UP000295416"/>
    </source>
</evidence>
<dbReference type="Pfam" id="PF08858">
    <property type="entry name" value="IDEAL"/>
    <property type="match status" value="1"/>
</dbReference>
<dbReference type="Pfam" id="PF08864">
    <property type="entry name" value="UPF0302"/>
    <property type="match status" value="1"/>
</dbReference>
<dbReference type="HAMAP" id="MF_00760">
    <property type="entry name" value="UPF0302"/>
    <property type="match status" value="1"/>
</dbReference>
<reference evidence="3 4" key="1">
    <citation type="submission" date="2019-03" db="EMBL/GenBank/DDBJ databases">
        <title>Genomic Encyclopedia of Type Strains, Phase IV (KMG-IV): sequencing the most valuable type-strain genomes for metagenomic binning, comparative biology and taxonomic classification.</title>
        <authorList>
            <person name="Goeker M."/>
        </authorList>
    </citation>
    <scope>NUCLEOTIDE SEQUENCE [LARGE SCALE GENOMIC DNA]</scope>
    <source>
        <strain evidence="3 4">DSM 19377</strain>
    </source>
</reference>
<protein>
    <recommendedName>
        <fullName evidence="1">UPF0302 protein EV207_102120</fullName>
    </recommendedName>
</protein>
<dbReference type="Proteomes" id="UP000295416">
    <property type="component" value="Unassembled WGS sequence"/>
</dbReference>
<dbReference type="InterPro" id="IPR011188">
    <property type="entry name" value="UPF0302"/>
</dbReference>
<evidence type="ECO:0000313" key="3">
    <source>
        <dbReference type="EMBL" id="TCP31630.1"/>
    </source>
</evidence>
<comment type="caution">
    <text evidence="3">The sequence shown here is derived from an EMBL/GenBank/DDBJ whole genome shotgun (WGS) entry which is preliminary data.</text>
</comment>
<proteinExistence type="inferred from homology"/>
<evidence type="ECO:0000259" key="2">
    <source>
        <dbReference type="SMART" id="SM00914"/>
    </source>
</evidence>
<gene>
    <name evidence="3" type="ORF">EV207_102120</name>
</gene>
<keyword evidence="4" id="KW-1185">Reference proteome</keyword>
<accession>A0A4R2P9B5</accession>
<dbReference type="PIRSF" id="PIRSF007165">
    <property type="entry name" value="UCP007165"/>
    <property type="match status" value="1"/>
</dbReference>
<dbReference type="NCBIfam" id="NF002965">
    <property type="entry name" value="PRK03636.1"/>
    <property type="match status" value="1"/>
</dbReference>
<dbReference type="InterPro" id="IPR038091">
    <property type="entry name" value="UPF0302_N_sf"/>
</dbReference>
<dbReference type="Gene3D" id="3.40.1530.30">
    <property type="entry name" value="Uncharacterised family UPF0302, N-terminal domain"/>
    <property type="match status" value="1"/>
</dbReference>
<comment type="similarity">
    <text evidence="1">Belongs to the UPF0302 family.</text>
</comment>
<evidence type="ECO:0000256" key="1">
    <source>
        <dbReference type="HAMAP-Rule" id="MF_00760"/>
    </source>
</evidence>
<name>A0A4R2P9B5_9BACL</name>
<organism evidence="3 4">
    <name type="scientific">Scopulibacillus darangshiensis</name>
    <dbReference type="NCBI Taxonomy" id="442528"/>
    <lineage>
        <taxon>Bacteria</taxon>
        <taxon>Bacillati</taxon>
        <taxon>Bacillota</taxon>
        <taxon>Bacilli</taxon>
        <taxon>Bacillales</taxon>
        <taxon>Sporolactobacillaceae</taxon>
        <taxon>Scopulibacillus</taxon>
    </lineage>
</organism>
<dbReference type="EMBL" id="SLXK01000002">
    <property type="protein sequence ID" value="TCP31630.1"/>
    <property type="molecule type" value="Genomic_DNA"/>
</dbReference>
<feature type="domain" description="IDEAL" evidence="2">
    <location>
        <begin position="137"/>
        <end position="173"/>
    </location>
</feature>
<dbReference type="RefSeq" id="WP_165886811.1">
    <property type="nucleotide sequence ID" value="NZ_SLXK01000002.1"/>
</dbReference>
<dbReference type="Gene3D" id="4.10.810.10">
    <property type="entry name" value="Virus Scaffolding Protein, Chain A"/>
    <property type="match status" value="1"/>
</dbReference>